<dbReference type="InterPro" id="IPR007848">
    <property type="entry name" value="Small_mtfrase_dom"/>
</dbReference>
<evidence type="ECO:0000259" key="5">
    <source>
        <dbReference type="Pfam" id="PF05175"/>
    </source>
</evidence>
<dbReference type="Gene3D" id="3.40.50.150">
    <property type="entry name" value="Vaccinia Virus protein VP39"/>
    <property type="match status" value="1"/>
</dbReference>
<evidence type="ECO:0000256" key="1">
    <source>
        <dbReference type="ARBA" id="ARBA00006149"/>
    </source>
</evidence>
<evidence type="ECO:0000256" key="4">
    <source>
        <dbReference type="ARBA" id="ARBA00022691"/>
    </source>
</evidence>
<dbReference type="PROSITE" id="PS00092">
    <property type="entry name" value="N6_MTASE"/>
    <property type="match status" value="1"/>
</dbReference>
<accession>A0ABM4BRR4</accession>
<sequence>MIPTPFYSHISDEDFLSIYEPSEDTFLLIDTLEKEQHILKSLKPLICLEVGSGSGVVITFLAKITENKSFYIATDINLSACICSKKTGHENNVYVETHCDSFASSMVQRLQGSVDILLFNPPYVLTPSEEIGKKDISAAWAGGKDGREVVDKFLPQAINLLSPAGFFYIVLIKENKPYEIIAFMRDNGFHGEVVAERKSGPENLLVIKFSRS</sequence>
<dbReference type="PANTHER" id="PTHR45875:SF1">
    <property type="entry name" value="METHYLTRANSFERASE N6AMT1"/>
    <property type="match status" value="1"/>
</dbReference>
<dbReference type="GO" id="GO:0008168">
    <property type="term" value="F:methyltransferase activity"/>
    <property type="evidence" value="ECO:0007669"/>
    <property type="project" value="UniProtKB-KW"/>
</dbReference>
<dbReference type="NCBIfam" id="TIGR00537">
    <property type="entry name" value="hemK_rel_arch"/>
    <property type="match status" value="1"/>
</dbReference>
<dbReference type="Proteomes" id="UP001652625">
    <property type="component" value="Chromosome 04"/>
</dbReference>
<keyword evidence="2 7" id="KW-0489">Methyltransferase</keyword>
<dbReference type="GO" id="GO:0032259">
    <property type="term" value="P:methylation"/>
    <property type="evidence" value="ECO:0007669"/>
    <property type="project" value="UniProtKB-KW"/>
</dbReference>
<dbReference type="GeneID" id="100200278"/>
<protein>
    <submittedName>
        <fullName evidence="7">Methyltransferase N6AMT1</fullName>
    </submittedName>
</protein>
<gene>
    <name evidence="7" type="primary">LOC100200278</name>
</gene>
<dbReference type="PANTHER" id="PTHR45875">
    <property type="entry name" value="METHYLTRANSFERASE N6AMT1"/>
    <property type="match status" value="1"/>
</dbReference>
<keyword evidence="4" id="KW-0949">S-adenosyl-L-methionine</keyword>
<reference evidence="7" key="1">
    <citation type="submission" date="2025-08" db="UniProtKB">
        <authorList>
            <consortium name="RefSeq"/>
        </authorList>
    </citation>
    <scope>IDENTIFICATION</scope>
</reference>
<dbReference type="RefSeq" id="XP_065651830.1">
    <property type="nucleotide sequence ID" value="XM_065795758.1"/>
</dbReference>
<evidence type="ECO:0000256" key="3">
    <source>
        <dbReference type="ARBA" id="ARBA00022679"/>
    </source>
</evidence>
<dbReference type="SUPFAM" id="SSF53335">
    <property type="entry name" value="S-adenosyl-L-methionine-dependent methyltransferases"/>
    <property type="match status" value="1"/>
</dbReference>
<evidence type="ECO:0000256" key="2">
    <source>
        <dbReference type="ARBA" id="ARBA00022603"/>
    </source>
</evidence>
<organism evidence="6 7">
    <name type="scientific">Hydra vulgaris</name>
    <name type="common">Hydra</name>
    <name type="synonym">Hydra attenuata</name>
    <dbReference type="NCBI Taxonomy" id="6087"/>
    <lineage>
        <taxon>Eukaryota</taxon>
        <taxon>Metazoa</taxon>
        <taxon>Cnidaria</taxon>
        <taxon>Hydrozoa</taxon>
        <taxon>Hydroidolina</taxon>
        <taxon>Anthoathecata</taxon>
        <taxon>Aplanulata</taxon>
        <taxon>Hydridae</taxon>
        <taxon>Hydra</taxon>
    </lineage>
</organism>
<proteinExistence type="inferred from homology"/>
<comment type="similarity">
    <text evidence="1">Belongs to the eukaryotic/archaeal PrmC-related family.</text>
</comment>
<dbReference type="Pfam" id="PF05175">
    <property type="entry name" value="MTS"/>
    <property type="match status" value="1"/>
</dbReference>
<dbReference type="InterPro" id="IPR004557">
    <property type="entry name" value="PrmC-related"/>
</dbReference>
<dbReference type="InterPro" id="IPR029063">
    <property type="entry name" value="SAM-dependent_MTases_sf"/>
</dbReference>
<name>A0ABM4BRR4_HYDVU</name>
<dbReference type="InterPro" id="IPR052190">
    <property type="entry name" value="Euk-Arch_PrmC-MTase"/>
</dbReference>
<feature type="domain" description="Methyltransferase small" evidence="5">
    <location>
        <begin position="27"/>
        <end position="179"/>
    </location>
</feature>
<keyword evidence="6" id="KW-1185">Reference proteome</keyword>
<dbReference type="InterPro" id="IPR002052">
    <property type="entry name" value="DNA_methylase_N6_adenine_CS"/>
</dbReference>
<evidence type="ECO:0000313" key="6">
    <source>
        <dbReference type="Proteomes" id="UP001652625"/>
    </source>
</evidence>
<evidence type="ECO:0000313" key="7">
    <source>
        <dbReference type="RefSeq" id="XP_065651830.1"/>
    </source>
</evidence>
<keyword evidence="3" id="KW-0808">Transferase</keyword>